<keyword evidence="3" id="KW-1185">Reference proteome</keyword>
<keyword evidence="1" id="KW-0812">Transmembrane</keyword>
<gene>
    <name evidence="2" type="ORF">SODALDRAFT_351723</name>
</gene>
<dbReference type="Proteomes" id="UP000272025">
    <property type="component" value="Unassembled WGS sequence"/>
</dbReference>
<name>A0A3N2PSH6_SODAK</name>
<keyword evidence="1" id="KW-0472">Membrane</keyword>
<evidence type="ECO:0008006" key="4">
    <source>
        <dbReference type="Google" id="ProtNLM"/>
    </source>
</evidence>
<feature type="transmembrane region" description="Helical" evidence="1">
    <location>
        <begin position="12"/>
        <end position="34"/>
    </location>
</feature>
<proteinExistence type="predicted"/>
<evidence type="ECO:0000313" key="3">
    <source>
        <dbReference type="Proteomes" id="UP000272025"/>
    </source>
</evidence>
<feature type="transmembrane region" description="Helical" evidence="1">
    <location>
        <begin position="117"/>
        <end position="139"/>
    </location>
</feature>
<dbReference type="AlphaFoldDB" id="A0A3N2PSH6"/>
<dbReference type="OrthoDB" id="2550114at2759"/>
<sequence length="173" mass="18780">MDAISTYCFGNLSWLSLQALPLILWPGFISSLLRDEYSSASSLENYFARSLGFAILALGLVVVILSGSLPLTGNGATTEDRSTHSAYADATILVSTLYHASAAFYCYGRFHWTGQTAYTAGCLGSAVMASFGLWCIMFAGDKSRVNKRTGFDKNTSGFPFKNSESYRTKKKGI</sequence>
<dbReference type="EMBL" id="ML119057">
    <property type="protein sequence ID" value="ROT37438.1"/>
    <property type="molecule type" value="Genomic_DNA"/>
</dbReference>
<evidence type="ECO:0000313" key="2">
    <source>
        <dbReference type="EMBL" id="ROT37438.1"/>
    </source>
</evidence>
<accession>A0A3N2PSH6</accession>
<dbReference type="GeneID" id="39582031"/>
<keyword evidence="1" id="KW-1133">Transmembrane helix</keyword>
<reference evidence="2 3" key="1">
    <citation type="journal article" date="2018" name="Mol. Ecol.">
        <title>The obligate alkalophilic soda-lake fungus Sodiomyces alkalinus has shifted to a protein diet.</title>
        <authorList>
            <person name="Grum-Grzhimaylo A.A."/>
            <person name="Falkoski D.L."/>
            <person name="van den Heuvel J."/>
            <person name="Valero-Jimenez C.A."/>
            <person name="Min B."/>
            <person name="Choi I.G."/>
            <person name="Lipzen A."/>
            <person name="Daum C.G."/>
            <person name="Aanen D.K."/>
            <person name="Tsang A."/>
            <person name="Henrissat B."/>
            <person name="Bilanenko E.N."/>
            <person name="de Vries R.P."/>
            <person name="van Kan J.A.L."/>
            <person name="Grigoriev I.V."/>
            <person name="Debets A.J.M."/>
        </authorList>
    </citation>
    <scope>NUCLEOTIDE SEQUENCE [LARGE SCALE GENOMIC DNA]</scope>
    <source>
        <strain evidence="2 3">F11</strain>
    </source>
</reference>
<organism evidence="2 3">
    <name type="scientific">Sodiomyces alkalinus (strain CBS 110278 / VKM F-3762 / F11)</name>
    <name type="common">Alkaliphilic filamentous fungus</name>
    <dbReference type="NCBI Taxonomy" id="1314773"/>
    <lineage>
        <taxon>Eukaryota</taxon>
        <taxon>Fungi</taxon>
        <taxon>Dikarya</taxon>
        <taxon>Ascomycota</taxon>
        <taxon>Pezizomycotina</taxon>
        <taxon>Sordariomycetes</taxon>
        <taxon>Hypocreomycetidae</taxon>
        <taxon>Glomerellales</taxon>
        <taxon>Plectosphaerellaceae</taxon>
        <taxon>Sodiomyces</taxon>
    </lineage>
</organism>
<protein>
    <recommendedName>
        <fullName evidence="4">MARVEL domain-containing protein</fullName>
    </recommendedName>
</protein>
<feature type="transmembrane region" description="Helical" evidence="1">
    <location>
        <begin position="46"/>
        <end position="65"/>
    </location>
</feature>
<dbReference type="STRING" id="1314773.A0A3N2PSH6"/>
<dbReference type="RefSeq" id="XP_028465244.1">
    <property type="nucleotide sequence ID" value="XM_028613553.1"/>
</dbReference>
<dbReference type="PANTHER" id="PTHR39605:SF1">
    <property type="entry name" value="MAJOR FACILITATOR SUPERFAMILY (MFS) PROFILE DOMAIN-CONTAINING PROTEIN"/>
    <property type="match status" value="1"/>
</dbReference>
<dbReference type="PANTHER" id="PTHR39605">
    <property type="entry name" value="MAJOR FACILITATOR SUPERFAMILY (MFS) PROFILE DOMAIN-CONTAINING PROTEIN"/>
    <property type="match status" value="1"/>
</dbReference>
<evidence type="ECO:0000256" key="1">
    <source>
        <dbReference type="SAM" id="Phobius"/>
    </source>
</evidence>
<feature type="transmembrane region" description="Helical" evidence="1">
    <location>
        <begin position="86"/>
        <end position="105"/>
    </location>
</feature>